<accession>A0A6C0HTF0</accession>
<dbReference type="AlphaFoldDB" id="A0A6C0HTF0"/>
<protein>
    <recommendedName>
        <fullName evidence="5">Nudix hydrolase domain-containing protein</fullName>
    </recommendedName>
</protein>
<dbReference type="GO" id="GO:0016787">
    <property type="term" value="F:hydrolase activity"/>
    <property type="evidence" value="ECO:0007669"/>
    <property type="project" value="UniProtKB-KW"/>
</dbReference>
<evidence type="ECO:0000259" key="2">
    <source>
        <dbReference type="PROSITE" id="PS50158"/>
    </source>
</evidence>
<dbReference type="InterPro" id="IPR015797">
    <property type="entry name" value="NUDIX_hydrolase-like_dom_sf"/>
</dbReference>
<dbReference type="InterPro" id="IPR036875">
    <property type="entry name" value="Znf_CCHC_sf"/>
</dbReference>
<dbReference type="InterPro" id="IPR001878">
    <property type="entry name" value="Znf_CCHC"/>
</dbReference>
<dbReference type="InterPro" id="IPR000086">
    <property type="entry name" value="NUDIX_hydrolase_dom"/>
</dbReference>
<dbReference type="GO" id="GO:0000290">
    <property type="term" value="P:deadenylation-dependent decapping of nuclear-transcribed mRNA"/>
    <property type="evidence" value="ECO:0007669"/>
    <property type="project" value="TreeGrafter"/>
</dbReference>
<keyword evidence="1" id="KW-0378">Hydrolase</keyword>
<name>A0A6C0HTF0_9ZZZZ</name>
<dbReference type="SUPFAM" id="SSF57756">
    <property type="entry name" value="Retrovirus zinc finger-like domains"/>
    <property type="match status" value="1"/>
</dbReference>
<evidence type="ECO:0008006" key="5">
    <source>
        <dbReference type="Google" id="ProtNLM"/>
    </source>
</evidence>
<sequence length="272" mass="32638">MNENYCNNCGKIGHYYHNCKMPITSIGIVVFRISKENNYEYLMIRRKDTLGYIDFMRGKYSVYNKEYIMNMLKQMTKEEKEVLNSNDFNAAWSRIWGINSISNQYKSEESISRDKFQLLNNGIFNKNNFYTLQTMIEESNNYDSWEEQEWGFPKGRRNFQEKDFDCAIREFKEETGYNPNSLKNIKNIYPFEEIFTGSNYKSYKHKYYLAFLDYETSLNTKSFDSTEVSKMEWKTFEDCIKSIRSYNLEKKRLITNINNTLNTLFSGNLRFP</sequence>
<dbReference type="Gene3D" id="3.90.79.10">
    <property type="entry name" value="Nucleoside Triphosphate Pyrophosphohydrolase"/>
    <property type="match status" value="1"/>
</dbReference>
<dbReference type="SUPFAM" id="SSF55811">
    <property type="entry name" value="Nudix"/>
    <property type="match status" value="1"/>
</dbReference>
<evidence type="ECO:0000259" key="3">
    <source>
        <dbReference type="PROSITE" id="PS51462"/>
    </source>
</evidence>
<dbReference type="PANTHER" id="PTHR23114:SF17">
    <property type="entry name" value="M7GPPPN-MRNA HYDROLASE"/>
    <property type="match status" value="1"/>
</dbReference>
<dbReference type="InterPro" id="IPR020084">
    <property type="entry name" value="NUDIX_hydrolase_CS"/>
</dbReference>
<dbReference type="GO" id="GO:0005737">
    <property type="term" value="C:cytoplasm"/>
    <property type="evidence" value="ECO:0007669"/>
    <property type="project" value="TreeGrafter"/>
</dbReference>
<dbReference type="PROSITE" id="PS00893">
    <property type="entry name" value="NUDIX_BOX"/>
    <property type="match status" value="1"/>
</dbReference>
<dbReference type="Pfam" id="PF00293">
    <property type="entry name" value="NUDIX"/>
    <property type="match status" value="1"/>
</dbReference>
<dbReference type="GO" id="GO:0003676">
    <property type="term" value="F:nucleic acid binding"/>
    <property type="evidence" value="ECO:0007669"/>
    <property type="project" value="InterPro"/>
</dbReference>
<evidence type="ECO:0000313" key="4">
    <source>
        <dbReference type="EMBL" id="QHT83799.1"/>
    </source>
</evidence>
<dbReference type="PANTHER" id="PTHR23114">
    <property type="entry name" value="M7GPPPN-MRNA HYDROLASE"/>
    <property type="match status" value="1"/>
</dbReference>
<organism evidence="4">
    <name type="scientific">viral metagenome</name>
    <dbReference type="NCBI Taxonomy" id="1070528"/>
    <lineage>
        <taxon>unclassified sequences</taxon>
        <taxon>metagenomes</taxon>
        <taxon>organismal metagenomes</taxon>
    </lineage>
</organism>
<proteinExistence type="predicted"/>
<feature type="domain" description="Nudix hydrolase" evidence="3">
    <location>
        <begin position="21"/>
        <end position="256"/>
    </location>
</feature>
<dbReference type="PROSITE" id="PS50158">
    <property type="entry name" value="ZF_CCHC"/>
    <property type="match status" value="1"/>
</dbReference>
<evidence type="ECO:0000256" key="1">
    <source>
        <dbReference type="ARBA" id="ARBA00022801"/>
    </source>
</evidence>
<feature type="domain" description="CCHC-type" evidence="2">
    <location>
        <begin position="6"/>
        <end position="20"/>
    </location>
</feature>
<reference evidence="4" key="1">
    <citation type="journal article" date="2020" name="Nature">
        <title>Giant virus diversity and host interactions through global metagenomics.</title>
        <authorList>
            <person name="Schulz F."/>
            <person name="Roux S."/>
            <person name="Paez-Espino D."/>
            <person name="Jungbluth S."/>
            <person name="Walsh D.A."/>
            <person name="Denef V.J."/>
            <person name="McMahon K.D."/>
            <person name="Konstantinidis K.T."/>
            <person name="Eloe-Fadrosh E.A."/>
            <person name="Kyrpides N.C."/>
            <person name="Woyke T."/>
        </authorList>
    </citation>
    <scope>NUCLEOTIDE SEQUENCE</scope>
    <source>
        <strain evidence="4">GVMAG-M-3300023184-168</strain>
    </source>
</reference>
<dbReference type="PROSITE" id="PS51462">
    <property type="entry name" value="NUDIX"/>
    <property type="match status" value="1"/>
</dbReference>
<dbReference type="EMBL" id="MN740011">
    <property type="protein sequence ID" value="QHT83799.1"/>
    <property type="molecule type" value="Genomic_DNA"/>
</dbReference>
<dbReference type="GO" id="GO:0008270">
    <property type="term" value="F:zinc ion binding"/>
    <property type="evidence" value="ECO:0007669"/>
    <property type="project" value="InterPro"/>
</dbReference>